<accession>G3HUG2</accession>
<evidence type="ECO:0000313" key="2">
    <source>
        <dbReference type="Proteomes" id="UP000001075"/>
    </source>
</evidence>
<evidence type="ECO:0000313" key="1">
    <source>
        <dbReference type="EMBL" id="EGV98765.1"/>
    </source>
</evidence>
<dbReference type="Proteomes" id="UP000001075">
    <property type="component" value="Unassembled WGS sequence"/>
</dbReference>
<proteinExistence type="predicted"/>
<name>G3HUG2_CRIGR</name>
<protein>
    <submittedName>
        <fullName evidence="1">Uncharacterized protein</fullName>
    </submittedName>
</protein>
<organism evidence="1 2">
    <name type="scientific">Cricetulus griseus</name>
    <name type="common">Chinese hamster</name>
    <name type="synonym">Cricetulus barabensis griseus</name>
    <dbReference type="NCBI Taxonomy" id="10029"/>
    <lineage>
        <taxon>Eukaryota</taxon>
        <taxon>Metazoa</taxon>
        <taxon>Chordata</taxon>
        <taxon>Craniata</taxon>
        <taxon>Vertebrata</taxon>
        <taxon>Euteleostomi</taxon>
        <taxon>Mammalia</taxon>
        <taxon>Eutheria</taxon>
        <taxon>Euarchontoglires</taxon>
        <taxon>Glires</taxon>
        <taxon>Rodentia</taxon>
        <taxon>Myomorpha</taxon>
        <taxon>Muroidea</taxon>
        <taxon>Cricetidae</taxon>
        <taxon>Cricetinae</taxon>
        <taxon>Cricetulus</taxon>
    </lineage>
</organism>
<dbReference type="EMBL" id="JH000737">
    <property type="protein sequence ID" value="EGV98765.1"/>
    <property type="molecule type" value="Genomic_DNA"/>
</dbReference>
<reference evidence="2" key="1">
    <citation type="journal article" date="2011" name="Nat. Biotechnol.">
        <title>The genomic sequence of the Chinese hamster ovary (CHO)-K1 cell line.</title>
        <authorList>
            <person name="Xu X."/>
            <person name="Nagarajan H."/>
            <person name="Lewis N.E."/>
            <person name="Pan S."/>
            <person name="Cai Z."/>
            <person name="Liu X."/>
            <person name="Chen W."/>
            <person name="Xie M."/>
            <person name="Wang W."/>
            <person name="Hammond S."/>
            <person name="Andersen M.R."/>
            <person name="Neff N."/>
            <person name="Passarelli B."/>
            <person name="Koh W."/>
            <person name="Fan H.C."/>
            <person name="Wang J."/>
            <person name="Gui Y."/>
            <person name="Lee K.H."/>
            <person name="Betenbaugh M.J."/>
            <person name="Quake S.R."/>
            <person name="Famili I."/>
            <person name="Palsson B.O."/>
            <person name="Wang J."/>
        </authorList>
    </citation>
    <scope>NUCLEOTIDE SEQUENCE [LARGE SCALE GENOMIC DNA]</scope>
    <source>
        <strain evidence="2">CHO K1 cell line</strain>
    </source>
</reference>
<gene>
    <name evidence="1" type="ORF">I79_014571</name>
</gene>
<dbReference type="AlphaFoldDB" id="G3HUG2"/>
<sequence>MFSGNKPLLADASHGRITFIFHTSQYQQFDQCSVTQLMVVQALHTTLFTVRSLSRGRRHTKSGRLLKMTITLNFIYYKHLEDFPTFIPNIKAFTSEINCSV</sequence>
<dbReference type="InParanoid" id="G3HUG2"/>